<dbReference type="InterPro" id="IPR011051">
    <property type="entry name" value="RmlC_Cupin_sf"/>
</dbReference>
<keyword evidence="3" id="KW-1185">Reference proteome</keyword>
<dbReference type="InterPro" id="IPR014710">
    <property type="entry name" value="RmlC-like_jellyroll"/>
</dbReference>
<dbReference type="PANTHER" id="PTHR33387">
    <property type="entry name" value="RMLC-LIKE JELLY ROLL FOLD PROTEIN"/>
    <property type="match status" value="1"/>
</dbReference>
<protein>
    <recommendedName>
        <fullName evidence="1">DUF985 domain-containing protein</fullName>
    </recommendedName>
</protein>
<name>Q7U4Z4_PARMW</name>
<feature type="domain" description="DUF985" evidence="1">
    <location>
        <begin position="3"/>
        <end position="132"/>
    </location>
</feature>
<dbReference type="Pfam" id="PF06172">
    <property type="entry name" value="Cupin_5"/>
    <property type="match status" value="1"/>
</dbReference>
<dbReference type="InterPro" id="IPR009327">
    <property type="entry name" value="Cupin_DUF985"/>
</dbReference>
<sequence>MDSLVARWRLQPHPEGGWYREVQRSSIQVTRPDGQQRSAITTVLFLLGAEDVSRWHCVHGGDEIWTFLSGVPLSLFQHSDAADGSHEQVISEDQPLAWVPAGVWMAARSQGDYSLVSCCVGPGFSFDDFEMLRDRARSEWPKGIDERLI</sequence>
<evidence type="ECO:0000259" key="1">
    <source>
        <dbReference type="Pfam" id="PF06172"/>
    </source>
</evidence>
<reference evidence="2 3" key="1">
    <citation type="journal article" date="2003" name="Nature">
        <title>The genome of a motile marine Synechococcus.</title>
        <authorList>
            <person name="Palenik B."/>
            <person name="Brahamsha B."/>
            <person name="Larimer F."/>
            <person name="Land M."/>
            <person name="Hauser L."/>
            <person name="Chain P."/>
            <person name="Lamerdin J."/>
            <person name="Regala W."/>
            <person name="Allen E.A."/>
            <person name="McCarren J."/>
            <person name="Paulsen I."/>
            <person name="Dufresne A."/>
            <person name="Partensky F."/>
            <person name="Webb E."/>
            <person name="Waterbury J."/>
        </authorList>
    </citation>
    <scope>NUCLEOTIDE SEQUENCE [LARGE SCALE GENOMIC DNA]</scope>
    <source>
        <strain evidence="2 3">WH8102</strain>
    </source>
</reference>
<dbReference type="EMBL" id="BX569694">
    <property type="protein sequence ID" value="CAE08433.1"/>
    <property type="molecule type" value="Genomic_DNA"/>
</dbReference>
<dbReference type="Proteomes" id="UP000001422">
    <property type="component" value="Chromosome"/>
</dbReference>
<proteinExistence type="predicted"/>
<dbReference type="RefSeq" id="WP_011128776.1">
    <property type="nucleotide sequence ID" value="NC_005070.1"/>
</dbReference>
<dbReference type="eggNOG" id="COG3542">
    <property type="taxonomic scope" value="Bacteria"/>
</dbReference>
<dbReference type="KEGG" id="syw:SYNW1918"/>
<evidence type="ECO:0000313" key="3">
    <source>
        <dbReference type="Proteomes" id="UP000001422"/>
    </source>
</evidence>
<dbReference type="CDD" id="cd06121">
    <property type="entry name" value="cupin_YML079wp"/>
    <property type="match status" value="1"/>
</dbReference>
<dbReference type="SUPFAM" id="SSF51182">
    <property type="entry name" value="RmlC-like cupins"/>
    <property type="match status" value="1"/>
</dbReference>
<dbReference type="AlphaFoldDB" id="Q7U4Z4"/>
<dbReference type="InterPro" id="IPR039935">
    <property type="entry name" value="YML079W-like"/>
</dbReference>
<dbReference type="Gene3D" id="2.60.120.10">
    <property type="entry name" value="Jelly Rolls"/>
    <property type="match status" value="1"/>
</dbReference>
<organism evidence="2 3">
    <name type="scientific">Parasynechococcus marenigrum (strain WH8102)</name>
    <dbReference type="NCBI Taxonomy" id="84588"/>
    <lineage>
        <taxon>Bacteria</taxon>
        <taxon>Bacillati</taxon>
        <taxon>Cyanobacteriota</taxon>
        <taxon>Cyanophyceae</taxon>
        <taxon>Synechococcales</taxon>
        <taxon>Prochlorococcaceae</taxon>
        <taxon>Parasynechococcus</taxon>
        <taxon>Parasynechococcus marenigrum</taxon>
    </lineage>
</organism>
<gene>
    <name evidence="2" type="ordered locus">SYNW1918</name>
</gene>
<accession>Q7U4Z4</accession>
<dbReference type="PANTHER" id="PTHR33387:SF3">
    <property type="entry name" value="DUF985 DOMAIN-CONTAINING PROTEIN"/>
    <property type="match status" value="1"/>
</dbReference>
<dbReference type="HOGENOM" id="CLU_088365_1_1_3"/>
<evidence type="ECO:0000313" key="2">
    <source>
        <dbReference type="EMBL" id="CAE08433.1"/>
    </source>
</evidence>